<evidence type="ECO:0000313" key="8">
    <source>
        <dbReference type="Proteomes" id="UP000076577"/>
    </source>
</evidence>
<dbReference type="AlphaFoldDB" id="A0A165YZA6"/>
<dbReference type="Gene3D" id="3.30.160.100">
    <property type="entry name" value="Ribosome hibernation promotion factor-like"/>
    <property type="match status" value="1"/>
</dbReference>
<evidence type="ECO:0000256" key="3">
    <source>
        <dbReference type="ARBA" id="ARBA00041148"/>
    </source>
</evidence>
<protein>
    <recommendedName>
        <fullName evidence="3 4">Ribosome hibernation promoting factor</fullName>
        <shortName evidence="4">HPF</shortName>
    </recommendedName>
</protein>
<dbReference type="EMBL" id="LMCB01000015">
    <property type="protein sequence ID" value="KZL19370.1"/>
    <property type="molecule type" value="Genomic_DNA"/>
</dbReference>
<dbReference type="GO" id="GO:0045900">
    <property type="term" value="P:negative regulation of translational elongation"/>
    <property type="evidence" value="ECO:0007669"/>
    <property type="project" value="TreeGrafter"/>
</dbReference>
<organism evidence="7 8">
    <name type="scientific">Pseudovibrio axinellae</name>
    <dbReference type="NCBI Taxonomy" id="989403"/>
    <lineage>
        <taxon>Bacteria</taxon>
        <taxon>Pseudomonadati</taxon>
        <taxon>Pseudomonadota</taxon>
        <taxon>Alphaproteobacteria</taxon>
        <taxon>Hyphomicrobiales</taxon>
        <taxon>Stappiaceae</taxon>
        <taxon>Pseudovibrio</taxon>
    </lineage>
</organism>
<dbReference type="InterPro" id="IPR034694">
    <property type="entry name" value="HPF_long/plastid"/>
</dbReference>
<dbReference type="InterPro" id="IPR032528">
    <property type="entry name" value="Ribosom_S30AE_C"/>
</dbReference>
<feature type="coiled-coil region" evidence="5">
    <location>
        <begin position="73"/>
        <end position="100"/>
    </location>
</feature>
<dbReference type="InterPro" id="IPR003489">
    <property type="entry name" value="RHF/RaiA"/>
</dbReference>
<feature type="domain" description="Sigma 54 modulation/S30EA ribosomal protein C-terminal" evidence="6">
    <location>
        <begin position="130"/>
        <end position="183"/>
    </location>
</feature>
<dbReference type="Gene3D" id="3.30.505.50">
    <property type="entry name" value="Sigma 54 modulation/S30EA ribosomal protein, C-terminal domain"/>
    <property type="match status" value="1"/>
</dbReference>
<reference evidence="7 8" key="1">
    <citation type="journal article" date="2016" name="Front. Microbiol.">
        <title>Comparative Genomic Analysis Reveals a Diverse Repertoire of Genes Involved in Prokaryote-Eukaryote Interactions within the Pseudovibrio Genus.</title>
        <authorList>
            <person name="Romano S."/>
            <person name="Fernandez-Guerra A."/>
            <person name="Reen F.J."/>
            <person name="Glockner F.O."/>
            <person name="Crowley S.P."/>
            <person name="O'Sullivan O."/>
            <person name="Cotter P.D."/>
            <person name="Adams C."/>
            <person name="Dobson A.D."/>
            <person name="O'Gara F."/>
        </authorList>
    </citation>
    <scope>NUCLEOTIDE SEQUENCE [LARGE SCALE GENOMIC DNA]</scope>
    <source>
        <strain evidence="7 8">Ad2</strain>
    </source>
</reference>
<gene>
    <name evidence="4" type="primary">hpf</name>
    <name evidence="7" type="ORF">PsAD2_02124</name>
</gene>
<dbReference type="NCBIfam" id="TIGR00741">
    <property type="entry name" value="yfiA"/>
    <property type="match status" value="1"/>
</dbReference>
<comment type="function">
    <text evidence="4">Required for dimerization of active 70S ribosomes into 100S ribosomes in stationary phase; 100S ribosomes are translationally inactive and sometimes present during exponential growth.</text>
</comment>
<dbReference type="PANTHER" id="PTHR33231:SF1">
    <property type="entry name" value="30S RIBOSOMAL PROTEIN"/>
    <property type="match status" value="1"/>
</dbReference>
<dbReference type="GO" id="GO:0022627">
    <property type="term" value="C:cytosolic small ribosomal subunit"/>
    <property type="evidence" value="ECO:0007669"/>
    <property type="project" value="TreeGrafter"/>
</dbReference>
<evidence type="ECO:0000256" key="4">
    <source>
        <dbReference type="HAMAP-Rule" id="MF_00839"/>
    </source>
</evidence>
<dbReference type="STRING" id="989403.SAMN05421798_102584"/>
<comment type="subcellular location">
    <subcellularLocation>
        <location evidence="4">Cytoplasm</location>
    </subcellularLocation>
</comment>
<evidence type="ECO:0000256" key="1">
    <source>
        <dbReference type="ARBA" id="ARBA00022845"/>
    </source>
</evidence>
<dbReference type="SUPFAM" id="SSF69754">
    <property type="entry name" value="Ribosome binding protein Y (YfiA homologue)"/>
    <property type="match status" value="1"/>
</dbReference>
<keyword evidence="1 4" id="KW-0810">Translation regulation</keyword>
<comment type="subunit">
    <text evidence="2">Associates exclusively with 100S ribosomes, which are dimers of 70S ribosomes.</text>
</comment>
<comment type="similarity">
    <text evidence="4">Belongs to the HPF/YfiA ribosome-associated protein family. Long HPF subfamily.</text>
</comment>
<comment type="subunit">
    <text evidence="4">Interacts with 100S ribosomes.</text>
</comment>
<dbReference type="OrthoDB" id="9794975at2"/>
<dbReference type="InterPro" id="IPR036567">
    <property type="entry name" value="RHF-like"/>
</dbReference>
<dbReference type="InterPro" id="IPR050574">
    <property type="entry name" value="HPF/YfiA_ribosome-assoc"/>
</dbReference>
<accession>A0A165YZA6</accession>
<evidence type="ECO:0000256" key="2">
    <source>
        <dbReference type="ARBA" id="ARBA00038695"/>
    </source>
</evidence>
<keyword evidence="5" id="KW-0175">Coiled coil</keyword>
<dbReference type="HAMAP" id="MF_00839">
    <property type="entry name" value="HPF"/>
    <property type="match status" value="1"/>
</dbReference>
<evidence type="ECO:0000313" key="7">
    <source>
        <dbReference type="EMBL" id="KZL19370.1"/>
    </source>
</evidence>
<evidence type="ECO:0000256" key="5">
    <source>
        <dbReference type="SAM" id="Coils"/>
    </source>
</evidence>
<dbReference type="Proteomes" id="UP000076577">
    <property type="component" value="Unassembled WGS sequence"/>
</dbReference>
<dbReference type="PANTHER" id="PTHR33231">
    <property type="entry name" value="30S RIBOSOMAL PROTEIN"/>
    <property type="match status" value="1"/>
</dbReference>
<dbReference type="CDD" id="cd00552">
    <property type="entry name" value="RaiA"/>
    <property type="match status" value="1"/>
</dbReference>
<comment type="caution">
    <text evidence="7">The sequence shown here is derived from an EMBL/GenBank/DDBJ whole genome shotgun (WGS) entry which is preliminary data.</text>
</comment>
<dbReference type="Pfam" id="PF02482">
    <property type="entry name" value="Ribosomal_S30AE"/>
    <property type="match status" value="1"/>
</dbReference>
<name>A0A165YZA6_9HYPH</name>
<keyword evidence="4" id="KW-0963">Cytoplasm</keyword>
<dbReference type="InterPro" id="IPR038416">
    <property type="entry name" value="Ribosom_S30AE_C_sf"/>
</dbReference>
<sequence length="196" mass="21541">MTIRISGRNVDIGDATRTHVEDRISDALDKYFPGAYTGHVTIAREGSGFRSDCTVHLSTGVVLQVSGDSQDPRQSFDKAAERIEKRLRRYNRKLNDHHTNGVPVEWETFGATSYVLADPEQEEEVPADYNPLVVAETEAKVKTLTVGMAVMELDLSEAPVVVFRNAGNGEVNVVFRRDDGNVGWIDPNLANGAAPN</sequence>
<keyword evidence="8" id="KW-1185">Reference proteome</keyword>
<dbReference type="RefSeq" id="WP_074881902.1">
    <property type="nucleotide sequence ID" value="NZ_FOFM01000002.1"/>
</dbReference>
<proteinExistence type="inferred from homology"/>
<evidence type="ECO:0000259" key="6">
    <source>
        <dbReference type="Pfam" id="PF16321"/>
    </source>
</evidence>
<dbReference type="Pfam" id="PF16321">
    <property type="entry name" value="Ribosom_S30AE_C"/>
    <property type="match status" value="1"/>
</dbReference>
<dbReference type="PATRIC" id="fig|989403.3.peg.2269"/>
<dbReference type="GO" id="GO:0043024">
    <property type="term" value="F:ribosomal small subunit binding"/>
    <property type="evidence" value="ECO:0007669"/>
    <property type="project" value="TreeGrafter"/>
</dbReference>